<comment type="caution">
    <text evidence="7">The sequence shown here is derived from an EMBL/GenBank/DDBJ whole genome shotgun (WGS) entry which is preliminary data.</text>
</comment>
<keyword evidence="5" id="KW-0539">Nucleus</keyword>
<dbReference type="Proteomes" id="UP001295684">
    <property type="component" value="Unassembled WGS sequence"/>
</dbReference>
<evidence type="ECO:0000256" key="3">
    <source>
        <dbReference type="ARBA" id="ARBA00023125"/>
    </source>
</evidence>
<dbReference type="InterPro" id="IPR001471">
    <property type="entry name" value="AP2/ERF_dom"/>
</dbReference>
<keyword evidence="2" id="KW-0805">Transcription regulation</keyword>
<evidence type="ECO:0000259" key="6">
    <source>
        <dbReference type="PROSITE" id="PS51032"/>
    </source>
</evidence>
<dbReference type="PROSITE" id="PS51032">
    <property type="entry name" value="AP2_ERF"/>
    <property type="match status" value="1"/>
</dbReference>
<evidence type="ECO:0000256" key="1">
    <source>
        <dbReference type="ARBA" id="ARBA00004123"/>
    </source>
</evidence>
<dbReference type="Gene3D" id="3.30.730.10">
    <property type="entry name" value="AP2/ERF domain"/>
    <property type="match status" value="1"/>
</dbReference>
<dbReference type="AlphaFoldDB" id="A0AAD1XXY8"/>
<protein>
    <recommendedName>
        <fullName evidence="6">AP2/ERF domain-containing protein</fullName>
    </recommendedName>
</protein>
<dbReference type="InterPro" id="IPR036955">
    <property type="entry name" value="AP2/ERF_dom_sf"/>
</dbReference>
<comment type="subcellular location">
    <subcellularLocation>
        <location evidence="1">Nucleus</location>
    </subcellularLocation>
</comment>
<keyword evidence="8" id="KW-1185">Reference proteome</keyword>
<keyword evidence="4" id="KW-0804">Transcription</keyword>
<accession>A0AAD1XXY8</accession>
<feature type="domain" description="AP2/ERF" evidence="6">
    <location>
        <begin position="100"/>
        <end position="168"/>
    </location>
</feature>
<keyword evidence="3" id="KW-0238">DNA-binding</keyword>
<dbReference type="GO" id="GO:0005634">
    <property type="term" value="C:nucleus"/>
    <property type="evidence" value="ECO:0007669"/>
    <property type="project" value="UniProtKB-SubCell"/>
</dbReference>
<dbReference type="InterPro" id="IPR016177">
    <property type="entry name" value="DNA-bd_dom_sf"/>
</dbReference>
<evidence type="ECO:0000256" key="5">
    <source>
        <dbReference type="ARBA" id="ARBA00023242"/>
    </source>
</evidence>
<gene>
    <name evidence="7" type="ORF">ECRASSUSDP1_LOCUS22871</name>
</gene>
<organism evidence="7 8">
    <name type="scientific">Euplotes crassus</name>
    <dbReference type="NCBI Taxonomy" id="5936"/>
    <lineage>
        <taxon>Eukaryota</taxon>
        <taxon>Sar</taxon>
        <taxon>Alveolata</taxon>
        <taxon>Ciliophora</taxon>
        <taxon>Intramacronucleata</taxon>
        <taxon>Spirotrichea</taxon>
        <taxon>Hypotrichia</taxon>
        <taxon>Euplotida</taxon>
        <taxon>Euplotidae</taxon>
        <taxon>Moneuplotes</taxon>
    </lineage>
</organism>
<proteinExistence type="predicted"/>
<evidence type="ECO:0000256" key="2">
    <source>
        <dbReference type="ARBA" id="ARBA00023015"/>
    </source>
</evidence>
<reference evidence="7" key="1">
    <citation type="submission" date="2023-07" db="EMBL/GenBank/DDBJ databases">
        <authorList>
            <consortium name="AG Swart"/>
            <person name="Singh M."/>
            <person name="Singh A."/>
            <person name="Seah K."/>
            <person name="Emmerich C."/>
        </authorList>
    </citation>
    <scope>NUCLEOTIDE SEQUENCE</scope>
    <source>
        <strain evidence="7">DP1</strain>
    </source>
</reference>
<name>A0AAD1XXY8_EUPCR</name>
<evidence type="ECO:0000256" key="4">
    <source>
        <dbReference type="ARBA" id="ARBA00023163"/>
    </source>
</evidence>
<dbReference type="SUPFAM" id="SSF54171">
    <property type="entry name" value="DNA-binding domain"/>
    <property type="match status" value="1"/>
</dbReference>
<sequence length="197" mass="22270">MTCYHALERTLGGIYDKYCWGLDVSTSPSPTLMPQRSMPFNQSLAKHSSLLCEQKKELPAKIITKKATVSALPDISQNLRMVLQIIGSNQEVSFRATSKSSRGLHNGASRRRSRYIGLLGNGKRWQVLINVRSKKKYIGTFKCEKEAAVMHDLYSIGINGMRGKTNFNYDSSTLQDMIMDYFTNEGCFDAHKFISRV</sequence>
<evidence type="ECO:0000313" key="8">
    <source>
        <dbReference type="Proteomes" id="UP001295684"/>
    </source>
</evidence>
<dbReference type="GO" id="GO:0003700">
    <property type="term" value="F:DNA-binding transcription factor activity"/>
    <property type="evidence" value="ECO:0007669"/>
    <property type="project" value="InterPro"/>
</dbReference>
<dbReference type="GO" id="GO:0003677">
    <property type="term" value="F:DNA binding"/>
    <property type="evidence" value="ECO:0007669"/>
    <property type="project" value="UniProtKB-KW"/>
</dbReference>
<evidence type="ECO:0000313" key="7">
    <source>
        <dbReference type="EMBL" id="CAI2381416.1"/>
    </source>
</evidence>
<dbReference type="EMBL" id="CAMPGE010023479">
    <property type="protein sequence ID" value="CAI2381416.1"/>
    <property type="molecule type" value="Genomic_DNA"/>
</dbReference>